<protein>
    <recommendedName>
        <fullName evidence="1">Xrn1 helical domain-containing protein</fullName>
    </recommendedName>
</protein>
<name>A0A0L6VRQ0_9BASI</name>
<dbReference type="Gene3D" id="1.25.40.1050">
    <property type="match status" value="1"/>
</dbReference>
<dbReference type="InterPro" id="IPR041412">
    <property type="entry name" value="Xrn1_helical"/>
</dbReference>
<dbReference type="AlphaFoldDB" id="A0A0L6VRQ0"/>
<dbReference type="GO" id="GO:0000956">
    <property type="term" value="P:nuclear-transcribed mRNA catabolic process"/>
    <property type="evidence" value="ECO:0007669"/>
    <property type="project" value="TreeGrafter"/>
</dbReference>
<dbReference type="OrthoDB" id="372487at2759"/>
<evidence type="ECO:0000313" key="2">
    <source>
        <dbReference type="EMBL" id="KNZ63383.1"/>
    </source>
</evidence>
<keyword evidence="3" id="KW-1185">Reference proteome</keyword>
<dbReference type="Pfam" id="PF17846">
    <property type="entry name" value="XRN_M"/>
    <property type="match status" value="1"/>
</dbReference>
<feature type="domain" description="Xrn1 helical" evidence="1">
    <location>
        <begin position="63"/>
        <end position="187"/>
    </location>
</feature>
<evidence type="ECO:0000313" key="3">
    <source>
        <dbReference type="Proteomes" id="UP000037035"/>
    </source>
</evidence>
<gene>
    <name evidence="2" type="ORF">VP01_1152g10</name>
</gene>
<sequence length="230" mass="27359">MSHFKLRYIFLIHNLIKFSKSTLKQWRSLNRKKLNFTKKTKINFKRPYLSRNNSTGKINLDFGLKWVLNYYYDGFTSWIYFYPSFYSPIISGSTSSPSISILTFFFLQPTQPFEKLMVCKKNSYQLNYFFCIKELMIGLESPIFDLYPLQAIYKIPFTYQKRILESIQPHEHKLLDEERRSNEFLLTQKFQHNEKTPFRDSKLCITCPAQVPHGSTSLNSTHPKARVKQS</sequence>
<proteinExistence type="predicted"/>
<evidence type="ECO:0000259" key="1">
    <source>
        <dbReference type="Pfam" id="PF17846"/>
    </source>
</evidence>
<dbReference type="Proteomes" id="UP000037035">
    <property type="component" value="Unassembled WGS sequence"/>
</dbReference>
<dbReference type="InterPro" id="IPR027073">
    <property type="entry name" value="5_3_exoribonuclease"/>
</dbReference>
<dbReference type="GO" id="GO:0016075">
    <property type="term" value="P:rRNA catabolic process"/>
    <property type="evidence" value="ECO:0007669"/>
    <property type="project" value="TreeGrafter"/>
</dbReference>
<dbReference type="PANTHER" id="PTHR12341:SF7">
    <property type="entry name" value="5'-3' EXORIBONUCLEASE 1"/>
    <property type="match status" value="1"/>
</dbReference>
<dbReference type="EMBL" id="LAVV01001699">
    <property type="protein sequence ID" value="KNZ63383.1"/>
    <property type="molecule type" value="Genomic_DNA"/>
</dbReference>
<dbReference type="STRING" id="27349.A0A0L6VRQ0"/>
<accession>A0A0L6VRQ0</accession>
<dbReference type="GO" id="GO:0005634">
    <property type="term" value="C:nucleus"/>
    <property type="evidence" value="ECO:0007669"/>
    <property type="project" value="TreeGrafter"/>
</dbReference>
<dbReference type="GO" id="GO:0003723">
    <property type="term" value="F:RNA binding"/>
    <property type="evidence" value="ECO:0007669"/>
    <property type="project" value="TreeGrafter"/>
</dbReference>
<organism evidence="2 3">
    <name type="scientific">Puccinia sorghi</name>
    <dbReference type="NCBI Taxonomy" id="27349"/>
    <lineage>
        <taxon>Eukaryota</taxon>
        <taxon>Fungi</taxon>
        <taxon>Dikarya</taxon>
        <taxon>Basidiomycota</taxon>
        <taxon>Pucciniomycotina</taxon>
        <taxon>Pucciniomycetes</taxon>
        <taxon>Pucciniales</taxon>
        <taxon>Pucciniaceae</taxon>
        <taxon>Puccinia</taxon>
    </lineage>
</organism>
<dbReference type="VEuPathDB" id="FungiDB:VP01_1152g10"/>
<dbReference type="PANTHER" id="PTHR12341">
    <property type="entry name" value="5'-&gt;3' EXORIBONUCLEASE"/>
    <property type="match status" value="1"/>
</dbReference>
<dbReference type="GO" id="GO:0004534">
    <property type="term" value="F:5'-3' RNA exonuclease activity"/>
    <property type="evidence" value="ECO:0007669"/>
    <property type="project" value="TreeGrafter"/>
</dbReference>
<comment type="caution">
    <text evidence="2">The sequence shown here is derived from an EMBL/GenBank/DDBJ whole genome shotgun (WGS) entry which is preliminary data.</text>
</comment>
<reference evidence="2 3" key="1">
    <citation type="submission" date="2015-08" db="EMBL/GenBank/DDBJ databases">
        <title>Next Generation Sequencing and Analysis of the Genome of Puccinia sorghi L Schw, the Causal Agent of Maize Common Rust.</title>
        <authorList>
            <person name="Rochi L."/>
            <person name="Burguener G."/>
            <person name="Darino M."/>
            <person name="Turjanski A."/>
            <person name="Kreff E."/>
            <person name="Dieguez M.J."/>
            <person name="Sacco F."/>
        </authorList>
    </citation>
    <scope>NUCLEOTIDE SEQUENCE [LARGE SCALE GENOMIC DNA]</scope>
    <source>
        <strain evidence="2 3">RO10H11247</strain>
    </source>
</reference>